<feature type="transmembrane region" description="Helical" evidence="1">
    <location>
        <begin position="88"/>
        <end position="111"/>
    </location>
</feature>
<gene>
    <name evidence="3" type="ORF">E4031_05345</name>
    <name evidence="2" type="ORF">E4Z98_00780</name>
</gene>
<dbReference type="EMBL" id="CP038865">
    <property type="protein sequence ID" value="QCA27956.1"/>
    <property type="molecule type" value="Genomic_DNA"/>
</dbReference>
<keyword evidence="1" id="KW-0472">Membrane</keyword>
<feature type="transmembrane region" description="Helical" evidence="1">
    <location>
        <begin position="48"/>
        <end position="67"/>
    </location>
</feature>
<evidence type="ECO:0000313" key="4">
    <source>
        <dbReference type="Proteomes" id="UP000296883"/>
    </source>
</evidence>
<dbReference type="Proteomes" id="UP000296883">
    <property type="component" value="Chromosome"/>
</dbReference>
<sequence>MEFYMKLPRNAKEGILFTLIIALLSVNLIAPIISMLEAGFTMDTYTTILKKIPFIFIAVLVVVSLLHPLGSKLAQKIVGENDSFNSKIIIDTLCTVFFMSMVMTIIGNWFGMGELSLAPFKTFFHKWPRNFGVAFAVELLIAQPIARAVMNAIHKKQDARVAKTAK</sequence>
<proteinExistence type="predicted"/>
<dbReference type="InterPro" id="IPR021529">
    <property type="entry name" value="DUF2798"/>
</dbReference>
<evidence type="ECO:0000313" key="5">
    <source>
        <dbReference type="Proteomes" id="UP000297725"/>
    </source>
</evidence>
<dbReference type="AlphaFoldDB" id="A0AAJ5JLV8"/>
<evidence type="ECO:0000256" key="1">
    <source>
        <dbReference type="SAM" id="Phobius"/>
    </source>
</evidence>
<keyword evidence="4" id="KW-1185">Reference proteome</keyword>
<keyword evidence="1" id="KW-1133">Transmembrane helix</keyword>
<protein>
    <recommendedName>
        <fullName evidence="6">DUF2798 domain-containing protein</fullName>
    </recommendedName>
</protein>
<name>A0AAJ5JLV8_9ENTE</name>
<dbReference type="RefSeq" id="WP_135254411.1">
    <property type="nucleotide sequence ID" value="NZ_CP038865.1"/>
</dbReference>
<feature type="transmembrane region" description="Helical" evidence="1">
    <location>
        <begin position="15"/>
        <end position="36"/>
    </location>
</feature>
<reference evidence="3 5" key="1">
    <citation type="submission" date="2019-03" db="EMBL/GenBank/DDBJ databases">
        <title>Vagococcus sp. was isolated fron gut of Carduelis flavirostris.</title>
        <authorList>
            <person name="Ge Y."/>
        </authorList>
    </citation>
    <scope>NUCLEOTIDE SEQUENCE [LARGE SCALE GENOMIC DNA]</scope>
    <source>
        <strain evidence="3 5">CF-210</strain>
    </source>
</reference>
<evidence type="ECO:0000313" key="2">
    <source>
        <dbReference type="EMBL" id="QCA27956.1"/>
    </source>
</evidence>
<dbReference type="Pfam" id="PF11391">
    <property type="entry name" value="DUF2798"/>
    <property type="match status" value="1"/>
</dbReference>
<accession>A0AAJ5JLV8</accession>
<dbReference type="EMBL" id="SRHU01000021">
    <property type="protein sequence ID" value="TFZ41276.1"/>
    <property type="molecule type" value="Genomic_DNA"/>
</dbReference>
<feature type="transmembrane region" description="Helical" evidence="1">
    <location>
        <begin position="131"/>
        <end position="150"/>
    </location>
</feature>
<reference evidence="2 4" key="2">
    <citation type="journal article" date="2020" name="Int. J. Syst. Evol. Microbiol.">
        <title>Vagococcus xieshaowenii sp. nov., isolated from snow finch (Montifringilla taczanowskii) cloacal content.</title>
        <authorList>
            <person name="Ge Y."/>
            <person name="Yang J."/>
            <person name="Lai X.H."/>
            <person name="Zhang G."/>
            <person name="Jin D."/>
            <person name="Lu S."/>
            <person name="Wang B."/>
            <person name="Huang Y."/>
            <person name="Huang Y."/>
            <person name="Ren Z."/>
            <person name="Zhang X."/>
            <person name="Xu J."/>
        </authorList>
    </citation>
    <scope>NUCLEOTIDE SEQUENCE [LARGE SCALE GENOMIC DNA]</scope>
    <source>
        <strain evidence="2">Personal::cf-49</strain>
        <strain evidence="4">personal::cf-49</strain>
    </source>
</reference>
<organism evidence="3 5">
    <name type="scientific">Vagococcus xieshaowenii</name>
    <dbReference type="NCBI Taxonomy" id="2562451"/>
    <lineage>
        <taxon>Bacteria</taxon>
        <taxon>Bacillati</taxon>
        <taxon>Bacillota</taxon>
        <taxon>Bacilli</taxon>
        <taxon>Lactobacillales</taxon>
        <taxon>Enterococcaceae</taxon>
        <taxon>Vagococcus</taxon>
    </lineage>
</organism>
<keyword evidence="1" id="KW-0812">Transmembrane</keyword>
<evidence type="ECO:0000313" key="3">
    <source>
        <dbReference type="EMBL" id="TFZ41276.1"/>
    </source>
</evidence>
<evidence type="ECO:0008006" key="6">
    <source>
        <dbReference type="Google" id="ProtNLM"/>
    </source>
</evidence>
<dbReference type="Proteomes" id="UP000297725">
    <property type="component" value="Unassembled WGS sequence"/>
</dbReference>